<dbReference type="GO" id="GO:0008360">
    <property type="term" value="P:regulation of cell shape"/>
    <property type="evidence" value="ECO:0007669"/>
    <property type="project" value="UniProtKB-KW"/>
</dbReference>
<keyword evidence="6" id="KW-0573">Peptidoglycan synthesis</keyword>
<dbReference type="GO" id="GO:0051301">
    <property type="term" value="P:cell division"/>
    <property type="evidence" value="ECO:0007669"/>
    <property type="project" value="UniProtKB-KW"/>
</dbReference>
<dbReference type="EC" id="2.7.8.13" evidence="6"/>
<evidence type="ECO:0000256" key="4">
    <source>
        <dbReference type="ARBA" id="ARBA00022989"/>
    </source>
</evidence>
<comment type="pathway">
    <text evidence="6">Cell wall biogenesis; peptidoglycan biosynthesis.</text>
</comment>
<protein>
    <recommendedName>
        <fullName evidence="6">Phospho-N-acetylmuramoyl-pentapeptide-transferase</fullName>
        <ecNumber evidence="6">2.7.8.13</ecNumber>
    </recommendedName>
    <alternativeName>
        <fullName evidence="6">UDP-MurNAc-pentapeptide phosphotransferase</fullName>
    </alternativeName>
</protein>
<feature type="transmembrane region" description="Helical" evidence="6">
    <location>
        <begin position="69"/>
        <end position="89"/>
    </location>
</feature>
<feature type="transmembrane region" description="Helical" evidence="6">
    <location>
        <begin position="309"/>
        <end position="332"/>
    </location>
</feature>
<dbReference type="InterPro" id="IPR000715">
    <property type="entry name" value="Glycosyl_transferase_4"/>
</dbReference>
<keyword evidence="6" id="KW-0133">Cell shape</keyword>
<reference evidence="7 8" key="1">
    <citation type="journal article" date="2015" name="Nature">
        <title>rRNA introns, odd ribosomes, and small enigmatic genomes across a large radiation of phyla.</title>
        <authorList>
            <person name="Brown C.T."/>
            <person name="Hug L.A."/>
            <person name="Thomas B.C."/>
            <person name="Sharon I."/>
            <person name="Castelle C.J."/>
            <person name="Singh A."/>
            <person name="Wilkins M.J."/>
            <person name="Williams K.H."/>
            <person name="Banfield J.F."/>
        </authorList>
    </citation>
    <scope>NUCLEOTIDE SEQUENCE [LARGE SCALE GENOMIC DNA]</scope>
</reference>
<comment type="caution">
    <text evidence="7">The sequence shown here is derived from an EMBL/GenBank/DDBJ whole genome shotgun (WGS) entry which is preliminary data.</text>
</comment>
<dbReference type="AlphaFoldDB" id="A0A0G1VVE1"/>
<keyword evidence="5 6" id="KW-0472">Membrane</keyword>
<dbReference type="HAMAP" id="MF_00038">
    <property type="entry name" value="MraY"/>
    <property type="match status" value="1"/>
</dbReference>
<feature type="transmembrane region" description="Helical" evidence="6">
    <location>
        <begin position="95"/>
        <end position="115"/>
    </location>
</feature>
<gene>
    <name evidence="6" type="primary">mraY</name>
    <name evidence="7" type="ORF">UY48_C0036G0005</name>
</gene>
<sequence>MAIFLSGLLKFIGGEVDNIKQTMPALGFLLISAAATFILYPPFINFLYRFQMKEAINPDVPRTHFAKQGTPTAAGLLPIGVFLILNLLFNLTPQIWVLVGIVGAMAALGLAEDLLKVYRSSRLQKTIREKIVPIVTMSDLSWDLYKVLLFPWNAFREVFRALGSQNVGGIMTYQKILYQTAIAVLLALWLSTVGGTQVWLPILGTIEFGLAYFPMIIIIFLFLVNSISITDGLDGLAGGLLMVAFAAVLSLALMFGKDDLAIATGILLGGLLPFLYFNVFPARFFAGNVGALGWAAAFVTLAMLLERSFLILVIGGVFIAEGLSVVLQVGAVKLGRKKLFLMAPIHHHFEIKGWAETKVTMRFWLVGVFLAFLGLFLALL</sequence>
<evidence type="ECO:0000313" key="8">
    <source>
        <dbReference type="Proteomes" id="UP000034588"/>
    </source>
</evidence>
<feature type="transmembrane region" description="Helical" evidence="6">
    <location>
        <begin position="361"/>
        <end position="379"/>
    </location>
</feature>
<comment type="subcellular location">
    <subcellularLocation>
        <location evidence="6">Cell membrane</location>
        <topology evidence="6">Multi-pass membrane protein</topology>
    </subcellularLocation>
    <subcellularLocation>
        <location evidence="1">Membrane</location>
        <topology evidence="1">Multi-pass membrane protein</topology>
    </subcellularLocation>
</comment>
<keyword evidence="3 6" id="KW-0812">Transmembrane</keyword>
<feature type="transmembrane region" description="Helical" evidence="6">
    <location>
        <begin position="198"/>
        <end position="224"/>
    </location>
</feature>
<keyword evidence="2 6" id="KW-0808">Transferase</keyword>
<evidence type="ECO:0000256" key="2">
    <source>
        <dbReference type="ARBA" id="ARBA00022679"/>
    </source>
</evidence>
<keyword evidence="6" id="KW-0131">Cell cycle</keyword>
<dbReference type="InterPro" id="IPR003524">
    <property type="entry name" value="PNAcMuramoyl-5peptid_Trfase"/>
</dbReference>
<keyword evidence="6" id="KW-0961">Cell wall biogenesis/degradation</keyword>
<dbReference type="UniPathway" id="UPA00219"/>
<accession>A0A0G1VVE1</accession>
<keyword evidence="6" id="KW-0460">Magnesium</keyword>
<evidence type="ECO:0000313" key="7">
    <source>
        <dbReference type="EMBL" id="KKW10468.1"/>
    </source>
</evidence>
<proteinExistence type="inferred from homology"/>
<dbReference type="PANTHER" id="PTHR22926">
    <property type="entry name" value="PHOSPHO-N-ACETYLMURAMOYL-PENTAPEPTIDE-TRANSFERASE"/>
    <property type="match status" value="1"/>
</dbReference>
<dbReference type="Proteomes" id="UP000034588">
    <property type="component" value="Unassembled WGS sequence"/>
</dbReference>
<dbReference type="GO" id="GO:0046872">
    <property type="term" value="F:metal ion binding"/>
    <property type="evidence" value="ECO:0007669"/>
    <property type="project" value="UniProtKB-KW"/>
</dbReference>
<feature type="transmembrane region" description="Helical" evidence="6">
    <location>
        <begin position="236"/>
        <end position="254"/>
    </location>
</feature>
<feature type="transmembrane region" description="Helical" evidence="6">
    <location>
        <begin position="284"/>
        <end position="303"/>
    </location>
</feature>
<comment type="similarity">
    <text evidence="6">Belongs to the glycosyltransferase 4 family. MraY subfamily.</text>
</comment>
<dbReference type="EMBL" id="LCQD01000036">
    <property type="protein sequence ID" value="KKW10468.1"/>
    <property type="molecule type" value="Genomic_DNA"/>
</dbReference>
<name>A0A0G1VVE1_9BACT</name>
<evidence type="ECO:0000256" key="6">
    <source>
        <dbReference type="HAMAP-Rule" id="MF_00038"/>
    </source>
</evidence>
<evidence type="ECO:0000256" key="1">
    <source>
        <dbReference type="ARBA" id="ARBA00004141"/>
    </source>
</evidence>
<dbReference type="GO" id="GO:0009252">
    <property type="term" value="P:peptidoglycan biosynthetic process"/>
    <property type="evidence" value="ECO:0007669"/>
    <property type="project" value="UniProtKB-UniRule"/>
</dbReference>
<dbReference type="PATRIC" id="fig|1618448.3.peg.980"/>
<dbReference type="PANTHER" id="PTHR22926:SF5">
    <property type="entry name" value="PHOSPHO-N-ACETYLMURAMOYL-PENTAPEPTIDE-TRANSFERASE HOMOLOG"/>
    <property type="match status" value="1"/>
</dbReference>
<feature type="transmembrane region" description="Helical" evidence="6">
    <location>
        <begin position="260"/>
        <end position="277"/>
    </location>
</feature>
<comment type="catalytic activity">
    <reaction evidence="6">
        <text>UDP-N-acetyl-alpha-D-muramoyl-L-alanyl-gamma-D-glutamyl-meso-2,6-diaminopimeloyl-D-alanyl-D-alanine + di-trans,octa-cis-undecaprenyl phosphate = di-trans,octa-cis-undecaprenyl diphospho-N-acetyl-alpha-D-muramoyl-L-alanyl-D-glutamyl-meso-2,6-diaminopimeloyl-D-alanyl-D-alanine + UMP</text>
        <dbReference type="Rhea" id="RHEA:28386"/>
        <dbReference type="ChEBI" id="CHEBI:57865"/>
        <dbReference type="ChEBI" id="CHEBI:60392"/>
        <dbReference type="ChEBI" id="CHEBI:61386"/>
        <dbReference type="ChEBI" id="CHEBI:61387"/>
        <dbReference type="EC" id="2.7.8.13"/>
    </reaction>
</comment>
<comment type="function">
    <text evidence="6">Catalyzes the initial step of the lipid cycle reactions in the biosynthesis of the cell wall peptidoglycan: transfers peptidoglycan precursor phospho-MurNAc-pentapeptide from UDP-MurNAc-pentapeptide onto the lipid carrier undecaprenyl phosphate, yielding undecaprenyl-pyrophosphoryl-MurNAc-pentapeptide, known as lipid I.</text>
</comment>
<dbReference type="GO" id="GO:0071555">
    <property type="term" value="P:cell wall organization"/>
    <property type="evidence" value="ECO:0007669"/>
    <property type="project" value="UniProtKB-KW"/>
</dbReference>
<keyword evidence="6" id="KW-0132">Cell division</keyword>
<feature type="transmembrane region" description="Helical" evidence="6">
    <location>
        <begin position="25"/>
        <end position="48"/>
    </location>
</feature>
<keyword evidence="6" id="KW-1003">Cell membrane</keyword>
<feature type="transmembrane region" description="Helical" evidence="6">
    <location>
        <begin position="176"/>
        <end position="192"/>
    </location>
</feature>
<comment type="cofactor">
    <cofactor evidence="6">
        <name>Mg(2+)</name>
        <dbReference type="ChEBI" id="CHEBI:18420"/>
    </cofactor>
</comment>
<keyword evidence="4 6" id="KW-1133">Transmembrane helix</keyword>
<dbReference type="Pfam" id="PF00953">
    <property type="entry name" value="Glycos_transf_4"/>
    <property type="match status" value="1"/>
</dbReference>
<organism evidence="7 8">
    <name type="scientific">Candidatus Gottesmanbacteria bacterium GW2011_GWB1_49_7</name>
    <dbReference type="NCBI Taxonomy" id="1618448"/>
    <lineage>
        <taxon>Bacteria</taxon>
        <taxon>Candidatus Gottesmaniibacteriota</taxon>
    </lineage>
</organism>
<dbReference type="GO" id="GO:0005886">
    <property type="term" value="C:plasma membrane"/>
    <property type="evidence" value="ECO:0007669"/>
    <property type="project" value="UniProtKB-SubCell"/>
</dbReference>
<evidence type="ECO:0000256" key="3">
    <source>
        <dbReference type="ARBA" id="ARBA00022692"/>
    </source>
</evidence>
<evidence type="ECO:0000256" key="5">
    <source>
        <dbReference type="ARBA" id="ARBA00023136"/>
    </source>
</evidence>
<dbReference type="GO" id="GO:0008963">
    <property type="term" value="F:phospho-N-acetylmuramoyl-pentapeptide-transferase activity"/>
    <property type="evidence" value="ECO:0007669"/>
    <property type="project" value="UniProtKB-UniRule"/>
</dbReference>
<keyword evidence="6" id="KW-0479">Metal-binding</keyword>
<dbReference type="GO" id="GO:0051992">
    <property type="term" value="F:UDP-N-acetylmuramoyl-L-alanyl-D-glutamyl-meso-2,6-diaminopimelyl-D-alanyl-D-alanine:undecaprenyl-phosphate transferase activity"/>
    <property type="evidence" value="ECO:0007669"/>
    <property type="project" value="RHEA"/>
</dbReference>